<evidence type="ECO:0000313" key="1">
    <source>
        <dbReference type="EMBL" id="CAG8840247.1"/>
    </source>
</evidence>
<feature type="non-terminal residue" evidence="1">
    <location>
        <position position="155"/>
    </location>
</feature>
<dbReference type="EMBL" id="CAJVQC010126189">
    <property type="protein sequence ID" value="CAG8840247.1"/>
    <property type="molecule type" value="Genomic_DNA"/>
</dbReference>
<feature type="non-terminal residue" evidence="1">
    <location>
        <position position="1"/>
    </location>
</feature>
<keyword evidence="2" id="KW-1185">Reference proteome</keyword>
<gene>
    <name evidence="1" type="ORF">RPERSI_LOCUS31360</name>
</gene>
<sequence length="155" mass="17533">SKMPVVSVRIKAKSVKVNWIGVPMPKNVTVRQFYEELIVGNIVSEVQLNNEDRLEPVKAEFSSNQNGPLMFSISLLSEPINIFSQMIDDAASLNHLPTFTISEHSNALDKLRYDIVEWIRENNGGWSRDTAMTTGKEFVKDLAAALWYIDKCDSE</sequence>
<accession>A0ACA9SHS3</accession>
<comment type="caution">
    <text evidence="1">The sequence shown here is derived from an EMBL/GenBank/DDBJ whole genome shotgun (WGS) entry which is preliminary data.</text>
</comment>
<evidence type="ECO:0000313" key="2">
    <source>
        <dbReference type="Proteomes" id="UP000789920"/>
    </source>
</evidence>
<name>A0ACA9SHS3_9GLOM</name>
<protein>
    <submittedName>
        <fullName evidence="1">4371_t:CDS:1</fullName>
    </submittedName>
</protein>
<organism evidence="1 2">
    <name type="scientific">Racocetra persica</name>
    <dbReference type="NCBI Taxonomy" id="160502"/>
    <lineage>
        <taxon>Eukaryota</taxon>
        <taxon>Fungi</taxon>
        <taxon>Fungi incertae sedis</taxon>
        <taxon>Mucoromycota</taxon>
        <taxon>Glomeromycotina</taxon>
        <taxon>Glomeromycetes</taxon>
        <taxon>Diversisporales</taxon>
        <taxon>Gigasporaceae</taxon>
        <taxon>Racocetra</taxon>
    </lineage>
</organism>
<dbReference type="Proteomes" id="UP000789920">
    <property type="component" value="Unassembled WGS sequence"/>
</dbReference>
<proteinExistence type="predicted"/>
<reference evidence="1" key="1">
    <citation type="submission" date="2021-06" db="EMBL/GenBank/DDBJ databases">
        <authorList>
            <person name="Kallberg Y."/>
            <person name="Tangrot J."/>
            <person name="Rosling A."/>
        </authorList>
    </citation>
    <scope>NUCLEOTIDE SEQUENCE</scope>
    <source>
        <strain evidence="1">MA461A</strain>
    </source>
</reference>